<accession>A0A059EY61</accession>
<sequence length="121" mass="14222">MEKLLCKQTKQEVTNCSNSLIHSDCFSKKSFDVFSCYNEEKVLKNQPELYNNLTSYSKLVDSKCFYDKIYERNKCGKSKIKKIYRVDVIYSKNYYILTDIDNHEEDNKDKIVADIHCCASS</sequence>
<dbReference type="OrthoDB" id="2199362at2759"/>
<evidence type="ECO:0000313" key="2">
    <source>
        <dbReference type="EMBL" id="KCZ79982.1"/>
    </source>
</evidence>
<evidence type="ECO:0000313" key="1">
    <source>
        <dbReference type="EMBL" id="KCZ79973.1"/>
    </source>
</evidence>
<reference evidence="3" key="1">
    <citation type="submission" date="2013-02" db="EMBL/GenBank/DDBJ databases">
        <authorList>
            <consortium name="The Broad Institute Genome Sequencing Platform"/>
            <person name="Cuomo C."/>
            <person name="Becnel J."/>
            <person name="Sanscrainte N."/>
            <person name="Walker B."/>
            <person name="Young S.K."/>
            <person name="Zeng Q."/>
            <person name="Gargeya S."/>
            <person name="Fitzgerald M."/>
            <person name="Haas B."/>
            <person name="Abouelleil A."/>
            <person name="Alvarado L."/>
            <person name="Arachchi H.M."/>
            <person name="Berlin A.M."/>
            <person name="Chapman S.B."/>
            <person name="Dewar J."/>
            <person name="Goldberg J."/>
            <person name="Griggs A."/>
            <person name="Gujja S."/>
            <person name="Hansen M."/>
            <person name="Howarth C."/>
            <person name="Imamovic A."/>
            <person name="Larimer J."/>
            <person name="McCowan C."/>
            <person name="Murphy C."/>
            <person name="Neiman D."/>
            <person name="Pearson M."/>
            <person name="Priest M."/>
            <person name="Roberts A."/>
            <person name="Saif S."/>
            <person name="Shea T."/>
            <person name="Sisk P."/>
            <person name="Sykes S."/>
            <person name="Wortman J."/>
            <person name="Nusbaum C."/>
            <person name="Birren B."/>
        </authorList>
    </citation>
    <scope>NUCLEOTIDE SEQUENCE [LARGE SCALE GENOMIC DNA]</scope>
    <source>
        <strain evidence="3">PRA339</strain>
    </source>
</reference>
<name>A0A059EY61_9MICR</name>
<proteinExistence type="predicted"/>
<gene>
    <name evidence="1" type="ORF">H312_02622</name>
    <name evidence="2" type="ORF">H312_02631</name>
</gene>
<reference evidence="1 3" key="2">
    <citation type="submission" date="2014-03" db="EMBL/GenBank/DDBJ databases">
        <title>The Genome Sequence of Anncaliia algerae insect isolate PRA339.</title>
        <authorList>
            <consortium name="The Broad Institute Genome Sequencing Platform"/>
            <consortium name="The Broad Institute Genome Sequencing Center for Infectious Disease"/>
            <person name="Cuomo C."/>
            <person name="Becnel J."/>
            <person name="Sanscrainte N."/>
            <person name="Walker B."/>
            <person name="Young S.K."/>
            <person name="Zeng Q."/>
            <person name="Gargeya S."/>
            <person name="Fitzgerald M."/>
            <person name="Haas B."/>
            <person name="Abouelleil A."/>
            <person name="Alvarado L."/>
            <person name="Arachchi H.M."/>
            <person name="Berlin A.M."/>
            <person name="Chapman S.B."/>
            <person name="Dewar J."/>
            <person name="Goldberg J."/>
            <person name="Griggs A."/>
            <person name="Gujja S."/>
            <person name="Hansen M."/>
            <person name="Howarth C."/>
            <person name="Imamovic A."/>
            <person name="Larimer J."/>
            <person name="McCowan C."/>
            <person name="Murphy C."/>
            <person name="Neiman D."/>
            <person name="Pearson M."/>
            <person name="Priest M."/>
            <person name="Roberts A."/>
            <person name="Saif S."/>
            <person name="Shea T."/>
            <person name="Sisk P."/>
            <person name="Sykes S."/>
            <person name="Wortman J."/>
            <person name="Nusbaum C."/>
            <person name="Birren B."/>
        </authorList>
    </citation>
    <scope>NUCLEOTIDE SEQUENCE [LARGE SCALE GENOMIC DNA]</scope>
    <source>
        <strain evidence="1 3">PRA339</strain>
    </source>
</reference>
<dbReference type="AlphaFoldDB" id="A0A059EY61"/>
<dbReference type="VEuPathDB" id="MicrosporidiaDB:H312_02631"/>
<keyword evidence="3" id="KW-1185">Reference proteome</keyword>
<dbReference type="EMBL" id="KK365213">
    <property type="protein sequence ID" value="KCZ79973.1"/>
    <property type="molecule type" value="Genomic_DNA"/>
</dbReference>
<dbReference type="VEuPathDB" id="MicrosporidiaDB:H312_02622"/>
<organism evidence="1 3">
    <name type="scientific">Anncaliia algerae PRA339</name>
    <dbReference type="NCBI Taxonomy" id="1288291"/>
    <lineage>
        <taxon>Eukaryota</taxon>
        <taxon>Fungi</taxon>
        <taxon>Fungi incertae sedis</taxon>
        <taxon>Microsporidia</taxon>
        <taxon>Tubulinosematoidea</taxon>
        <taxon>Tubulinosematidae</taxon>
        <taxon>Anncaliia</taxon>
    </lineage>
</organism>
<dbReference type="HOGENOM" id="CLU_2037495_0_0_1"/>
<dbReference type="EMBL" id="KK365213">
    <property type="protein sequence ID" value="KCZ79982.1"/>
    <property type="molecule type" value="Genomic_DNA"/>
</dbReference>
<evidence type="ECO:0000313" key="3">
    <source>
        <dbReference type="Proteomes" id="UP000030655"/>
    </source>
</evidence>
<dbReference type="Proteomes" id="UP000030655">
    <property type="component" value="Unassembled WGS sequence"/>
</dbReference>
<protein>
    <submittedName>
        <fullName evidence="1">Uncharacterized protein</fullName>
    </submittedName>
</protein>